<feature type="region of interest" description="Disordered" evidence="1">
    <location>
        <begin position="276"/>
        <end position="324"/>
    </location>
</feature>
<dbReference type="PANTHER" id="PTHR35686:SF1">
    <property type="entry name" value="KINETOCHORE PROTEIN"/>
    <property type="match status" value="1"/>
</dbReference>
<evidence type="ECO:0000256" key="1">
    <source>
        <dbReference type="SAM" id="MobiDB-lite"/>
    </source>
</evidence>
<dbReference type="eggNOG" id="ENOG502RYMT">
    <property type="taxonomic scope" value="Eukaryota"/>
</dbReference>
<accession>A0A087HKK5</accession>
<gene>
    <name evidence="2" type="ordered locus">AALP_Aa1g022900</name>
</gene>
<dbReference type="Proteomes" id="UP000029120">
    <property type="component" value="Chromosome 1"/>
</dbReference>
<reference evidence="3" key="1">
    <citation type="journal article" date="2015" name="Nat. Plants">
        <title>Genome expansion of Arabis alpina linked with retrotransposition and reduced symmetric DNA methylation.</title>
        <authorList>
            <person name="Willing E.M."/>
            <person name="Rawat V."/>
            <person name="Mandakova T."/>
            <person name="Maumus F."/>
            <person name="James G.V."/>
            <person name="Nordstroem K.J."/>
            <person name="Becker C."/>
            <person name="Warthmann N."/>
            <person name="Chica C."/>
            <person name="Szarzynska B."/>
            <person name="Zytnicki M."/>
            <person name="Albani M.C."/>
            <person name="Kiefer C."/>
            <person name="Bergonzi S."/>
            <person name="Castaings L."/>
            <person name="Mateos J.L."/>
            <person name="Berns M.C."/>
            <person name="Bujdoso N."/>
            <person name="Piofczyk T."/>
            <person name="de Lorenzo L."/>
            <person name="Barrero-Sicilia C."/>
            <person name="Mateos I."/>
            <person name="Piednoel M."/>
            <person name="Hagmann J."/>
            <person name="Chen-Min-Tao R."/>
            <person name="Iglesias-Fernandez R."/>
            <person name="Schuster S.C."/>
            <person name="Alonso-Blanco C."/>
            <person name="Roudier F."/>
            <person name="Carbonero P."/>
            <person name="Paz-Ares J."/>
            <person name="Davis S.J."/>
            <person name="Pecinka A."/>
            <person name="Quesneville H."/>
            <person name="Colot V."/>
            <person name="Lysak M.A."/>
            <person name="Weigel D."/>
            <person name="Coupland G."/>
            <person name="Schneeberger K."/>
        </authorList>
    </citation>
    <scope>NUCLEOTIDE SEQUENCE [LARGE SCALE GENOMIC DNA]</scope>
    <source>
        <strain evidence="3">cv. Pajares</strain>
    </source>
</reference>
<organism evidence="2 3">
    <name type="scientific">Arabis alpina</name>
    <name type="common">Alpine rock-cress</name>
    <dbReference type="NCBI Taxonomy" id="50452"/>
    <lineage>
        <taxon>Eukaryota</taxon>
        <taxon>Viridiplantae</taxon>
        <taxon>Streptophyta</taxon>
        <taxon>Embryophyta</taxon>
        <taxon>Tracheophyta</taxon>
        <taxon>Spermatophyta</taxon>
        <taxon>Magnoliopsida</taxon>
        <taxon>eudicotyledons</taxon>
        <taxon>Gunneridae</taxon>
        <taxon>Pentapetalae</taxon>
        <taxon>rosids</taxon>
        <taxon>malvids</taxon>
        <taxon>Brassicales</taxon>
        <taxon>Brassicaceae</taxon>
        <taxon>Arabideae</taxon>
        <taxon>Arabis</taxon>
    </lineage>
</organism>
<dbReference type="OrthoDB" id="1914453at2759"/>
<feature type="compositionally biased region" description="Basic residues" evidence="1">
    <location>
        <begin position="276"/>
        <end position="295"/>
    </location>
</feature>
<name>A0A087HKK5_ARAAL</name>
<evidence type="ECO:0000313" key="2">
    <source>
        <dbReference type="EMBL" id="KFK42657.1"/>
    </source>
</evidence>
<sequence length="490" mass="54506">MWRRRSNLPGNPDSDQSISEEDEEHVNDVCPSEETKEEGGLLLQTKLQKLIGCGEVDYDVETGNVSPEATLQKISSSLEDDVEVPDSLEESYIASGRKAELTCISAQENMLDYEIPQDEPVATWSTVSKETESMIHLNGVASVLSSHSAGFRAKRGSKVVEDHVKPKFSFHSHSHGETSSKICDMAEHLEHDDDMAIEEDPIAECPHDFDEISETRLGVTDMAIEEDPIADSPHDFDEISENRQDITDMAIEVQNRCIEEAISKLVDNPTEKIRVAKRSSKTYRRREGRRSKFAHKGSSSIVQDSATDDELPGPMDSGSSTDDEANYQISVPNISNQKKQFVGDRFDEAIKASSLSKEGLLFGSPKLSGGSSLYGKLQQIMKQEKETEMEITKKFQGGFKQADGSSYVDVRILSTHLEAKLVVCKCSIIDLSGDSLLAKESETTIIFSPKVCVDVYIEIGSFIRLYAPWKEMEMKNTNEVIILSSYFSTM</sequence>
<keyword evidence="3" id="KW-1185">Reference proteome</keyword>
<dbReference type="Gramene" id="KFK42657">
    <property type="protein sequence ID" value="KFK42657"/>
    <property type="gene ID" value="AALP_AA1G022900"/>
</dbReference>
<evidence type="ECO:0000313" key="3">
    <source>
        <dbReference type="Proteomes" id="UP000029120"/>
    </source>
</evidence>
<proteinExistence type="predicted"/>
<dbReference type="AlphaFoldDB" id="A0A087HKK5"/>
<feature type="region of interest" description="Disordered" evidence="1">
    <location>
        <begin position="1"/>
        <end position="38"/>
    </location>
</feature>
<dbReference type="EMBL" id="CM002869">
    <property type="protein sequence ID" value="KFK42657.1"/>
    <property type="molecule type" value="Genomic_DNA"/>
</dbReference>
<dbReference type="PANTHER" id="PTHR35686">
    <property type="entry name" value="KINETOCHORE PROTEIN"/>
    <property type="match status" value="1"/>
</dbReference>
<protein>
    <submittedName>
        <fullName evidence="2">Uncharacterized protein</fullName>
    </submittedName>
</protein>